<dbReference type="Proteomes" id="UP000233551">
    <property type="component" value="Unassembled WGS sequence"/>
</dbReference>
<dbReference type="AlphaFoldDB" id="A0A2I0K6R0"/>
<comment type="caution">
    <text evidence="1">The sequence shown here is derived from an EMBL/GenBank/DDBJ whole genome shotgun (WGS) entry which is preliminary data.</text>
</comment>
<name>A0A2I0K6R0_PUNGR</name>
<reference evidence="1 2" key="1">
    <citation type="submission" date="2017-11" db="EMBL/GenBank/DDBJ databases">
        <title>De-novo sequencing of pomegranate (Punica granatum L.) genome.</title>
        <authorList>
            <person name="Akparov Z."/>
            <person name="Amiraslanov A."/>
            <person name="Hajiyeva S."/>
            <person name="Abbasov M."/>
            <person name="Kaur K."/>
            <person name="Hamwieh A."/>
            <person name="Solovyev V."/>
            <person name="Salamov A."/>
            <person name="Braich B."/>
            <person name="Kosarev P."/>
            <person name="Mahmoud A."/>
            <person name="Hajiyev E."/>
            <person name="Babayeva S."/>
            <person name="Izzatullayeva V."/>
            <person name="Mammadov A."/>
            <person name="Mammadov A."/>
            <person name="Sharifova S."/>
            <person name="Ojaghi J."/>
            <person name="Eynullazada K."/>
            <person name="Bayramov B."/>
            <person name="Abdulazimova A."/>
            <person name="Shahmuradov I."/>
        </authorList>
    </citation>
    <scope>NUCLEOTIDE SEQUENCE [LARGE SCALE GENOMIC DNA]</scope>
    <source>
        <strain evidence="2">cv. AG2017</strain>
        <tissue evidence="1">Leaf</tissue>
    </source>
</reference>
<evidence type="ECO:0000313" key="2">
    <source>
        <dbReference type="Proteomes" id="UP000233551"/>
    </source>
</evidence>
<accession>A0A2I0K6R0</accession>
<evidence type="ECO:0000313" key="1">
    <source>
        <dbReference type="EMBL" id="PKI64238.1"/>
    </source>
</evidence>
<gene>
    <name evidence="1" type="ORF">CRG98_015348</name>
</gene>
<sequence>MRGMSRGSVRESSDSVERLEGCLGARAYTFGELGAQGRPGRHAGHTGGALKLASVRAGASSARACCCACGDGCTVHPRARLSPEIT</sequence>
<protein>
    <submittedName>
        <fullName evidence="1">Uncharacterized protein</fullName>
    </submittedName>
</protein>
<dbReference type="EMBL" id="PGOL01000845">
    <property type="protein sequence ID" value="PKI64238.1"/>
    <property type="molecule type" value="Genomic_DNA"/>
</dbReference>
<keyword evidence="2" id="KW-1185">Reference proteome</keyword>
<organism evidence="1 2">
    <name type="scientific">Punica granatum</name>
    <name type="common">Pomegranate</name>
    <dbReference type="NCBI Taxonomy" id="22663"/>
    <lineage>
        <taxon>Eukaryota</taxon>
        <taxon>Viridiplantae</taxon>
        <taxon>Streptophyta</taxon>
        <taxon>Embryophyta</taxon>
        <taxon>Tracheophyta</taxon>
        <taxon>Spermatophyta</taxon>
        <taxon>Magnoliopsida</taxon>
        <taxon>eudicotyledons</taxon>
        <taxon>Gunneridae</taxon>
        <taxon>Pentapetalae</taxon>
        <taxon>rosids</taxon>
        <taxon>malvids</taxon>
        <taxon>Myrtales</taxon>
        <taxon>Lythraceae</taxon>
        <taxon>Punica</taxon>
    </lineage>
</organism>
<proteinExistence type="predicted"/>